<comment type="caution">
    <text evidence="1">The sequence shown here is derived from an EMBL/GenBank/DDBJ whole genome shotgun (WGS) entry which is preliminary data.</text>
</comment>
<sequence>MDEIKQLKEAEKILELPISYEERGIEKGIERGIKKVAGELLKEGSSIEFVAKVTHLDREEIESIRENL</sequence>
<accession>A0ABU6KEV6</accession>
<evidence type="ECO:0000313" key="1">
    <source>
        <dbReference type="EMBL" id="MEC5423420.1"/>
    </source>
</evidence>
<dbReference type="Proteomes" id="UP001335737">
    <property type="component" value="Unassembled WGS sequence"/>
</dbReference>
<name>A0ABU6KEV6_9BACI</name>
<keyword evidence="2" id="KW-1185">Reference proteome</keyword>
<organism evidence="1 2">
    <name type="scientific">Virgibacillus tibetensis</name>
    <dbReference type="NCBI Taxonomy" id="3042313"/>
    <lineage>
        <taxon>Bacteria</taxon>
        <taxon>Bacillati</taxon>
        <taxon>Bacillota</taxon>
        <taxon>Bacilli</taxon>
        <taxon>Bacillales</taxon>
        <taxon>Bacillaceae</taxon>
        <taxon>Virgibacillus</taxon>
    </lineage>
</organism>
<reference evidence="1 2" key="1">
    <citation type="journal article" date="2024" name="Int. J. Syst. Evol. Microbiol.">
        <title>Virgibacillus tibetensis sp. nov., isolated from salt lake on the Tibetan Plateau of China.</title>
        <authorList>
            <person name="Phurbu D."/>
            <person name="Liu Z.-X."/>
            <person name="Wang R."/>
            <person name="Zheng Y.-Y."/>
            <person name="Liu H.-C."/>
            <person name="Zhou Y.-G."/>
            <person name="Yu Y.-J."/>
            <person name="Li A.-H."/>
        </authorList>
    </citation>
    <scope>NUCLEOTIDE SEQUENCE [LARGE SCALE GENOMIC DNA]</scope>
    <source>
        <strain evidence="1 2">C22-A2</strain>
    </source>
</reference>
<proteinExistence type="predicted"/>
<protein>
    <submittedName>
        <fullName evidence="1">Transposase</fullName>
    </submittedName>
</protein>
<gene>
    <name evidence="1" type="ORF">QGM71_07910</name>
</gene>
<evidence type="ECO:0000313" key="2">
    <source>
        <dbReference type="Proteomes" id="UP001335737"/>
    </source>
</evidence>
<dbReference type="RefSeq" id="WP_327606971.1">
    <property type="nucleotide sequence ID" value="NZ_JARZFX010000002.1"/>
</dbReference>
<dbReference type="EMBL" id="JARZFX010000002">
    <property type="protein sequence ID" value="MEC5423420.1"/>
    <property type="molecule type" value="Genomic_DNA"/>
</dbReference>